<comment type="caution">
    <text evidence="2">The sequence shown here is derived from an EMBL/GenBank/DDBJ whole genome shotgun (WGS) entry which is preliminary data.</text>
</comment>
<proteinExistence type="predicted"/>
<feature type="region of interest" description="Disordered" evidence="1">
    <location>
        <begin position="43"/>
        <end position="67"/>
    </location>
</feature>
<name>X1IN31_9ZZZZ</name>
<feature type="compositionally biased region" description="Basic and acidic residues" evidence="1">
    <location>
        <begin position="8"/>
        <end position="22"/>
    </location>
</feature>
<organism evidence="2">
    <name type="scientific">marine sediment metagenome</name>
    <dbReference type="NCBI Taxonomy" id="412755"/>
    <lineage>
        <taxon>unclassified sequences</taxon>
        <taxon>metagenomes</taxon>
        <taxon>ecological metagenomes</taxon>
    </lineage>
</organism>
<dbReference type="EMBL" id="BARU01029487">
    <property type="protein sequence ID" value="GAH67504.1"/>
    <property type="molecule type" value="Genomic_DNA"/>
</dbReference>
<evidence type="ECO:0000256" key="1">
    <source>
        <dbReference type="SAM" id="MobiDB-lite"/>
    </source>
</evidence>
<feature type="region of interest" description="Disordered" evidence="1">
    <location>
        <begin position="1"/>
        <end position="24"/>
    </location>
</feature>
<protein>
    <submittedName>
        <fullName evidence="2">Uncharacterized protein</fullName>
    </submittedName>
</protein>
<gene>
    <name evidence="2" type="ORF">S03H2_46907</name>
</gene>
<dbReference type="AlphaFoldDB" id="X1IN31"/>
<reference evidence="2" key="1">
    <citation type="journal article" date="2014" name="Front. Microbiol.">
        <title>High frequency of phylogenetically diverse reductive dehalogenase-homologous genes in deep subseafloor sedimentary metagenomes.</title>
        <authorList>
            <person name="Kawai M."/>
            <person name="Futagami T."/>
            <person name="Toyoda A."/>
            <person name="Takaki Y."/>
            <person name="Nishi S."/>
            <person name="Hori S."/>
            <person name="Arai W."/>
            <person name="Tsubouchi T."/>
            <person name="Morono Y."/>
            <person name="Uchiyama I."/>
            <person name="Ito T."/>
            <person name="Fujiyama A."/>
            <person name="Inagaki F."/>
            <person name="Takami H."/>
        </authorList>
    </citation>
    <scope>NUCLEOTIDE SEQUENCE</scope>
    <source>
        <strain evidence="2">Expedition CK06-06</strain>
    </source>
</reference>
<sequence>MNRHRKPSSRDGIKVELQHTEASDAQQRLACAFRLIMARAEEEATLANGDRKGEPSDEQSSRKEAER</sequence>
<evidence type="ECO:0000313" key="2">
    <source>
        <dbReference type="EMBL" id="GAH67504.1"/>
    </source>
</evidence>
<feature type="compositionally biased region" description="Basic and acidic residues" evidence="1">
    <location>
        <begin position="49"/>
        <end position="67"/>
    </location>
</feature>
<accession>X1IN31</accession>